<feature type="domain" description="Flavodoxin-like fold" evidence="4">
    <location>
        <begin position="69"/>
        <end position="230"/>
    </location>
</feature>
<dbReference type="InterPro" id="IPR051545">
    <property type="entry name" value="NAD(P)H_dehydrogenase_qn"/>
</dbReference>
<dbReference type="PANTHER" id="PTHR10204">
    <property type="entry name" value="NAD P H OXIDOREDUCTASE-RELATED"/>
    <property type="match status" value="1"/>
</dbReference>
<dbReference type="InterPro" id="IPR029039">
    <property type="entry name" value="Flavoprotein-like_sf"/>
</dbReference>
<protein>
    <submittedName>
        <fullName evidence="5">NAD(P)H dehydrogenase</fullName>
    </submittedName>
</protein>
<dbReference type="Pfam" id="PF02525">
    <property type="entry name" value="Flavodoxin_2"/>
    <property type="match status" value="1"/>
</dbReference>
<name>A0A286TA33_BIFBI</name>
<evidence type="ECO:0000256" key="2">
    <source>
        <dbReference type="ARBA" id="ARBA00023002"/>
    </source>
</evidence>
<dbReference type="SUPFAM" id="SSF52218">
    <property type="entry name" value="Flavoproteins"/>
    <property type="match status" value="1"/>
</dbReference>
<sequence length="307" mass="33820">MGERGDIGHGRVLAGPQTDAVRLDLTSLAASSVQLSGQWNHEQQHTCHHQQPRKGQHDGCRGCGIRAGAVERGASADVLDLYDEGFNPVYSAADRAHYLGHAPMPEDVVPIQRRLAQADVIALVFPIYWYTMPAMVKGLFDRVICRGFAYHPDGTPGALADKTVRVIMLTGGSRQWYESDGIGESLDNQICRQTFAKYCGVKDVELVYVDNLSMGDDSSDKRKAAAAQLEGIRQLAPAWRDAHKPSPPNEPAADIWCRSTRGGSHTRMFGKCRRMKSSSKAARYAARTSCRTPRRWRAARTGRSRAA</sequence>
<feature type="region of interest" description="Disordered" evidence="3">
    <location>
        <begin position="283"/>
        <end position="307"/>
    </location>
</feature>
<organism evidence="5 6">
    <name type="scientific">Bifidobacterium bifidum LMG 13195</name>
    <dbReference type="NCBI Taxonomy" id="1207542"/>
    <lineage>
        <taxon>Bacteria</taxon>
        <taxon>Bacillati</taxon>
        <taxon>Actinomycetota</taxon>
        <taxon>Actinomycetes</taxon>
        <taxon>Bifidobacteriales</taxon>
        <taxon>Bifidobacteriaceae</taxon>
        <taxon>Bifidobacterium</taxon>
    </lineage>
</organism>
<dbReference type="EMBL" id="AP018131">
    <property type="protein sequence ID" value="BBA47079.1"/>
    <property type="molecule type" value="Genomic_DNA"/>
</dbReference>
<reference evidence="5 6" key="1">
    <citation type="journal article" date="2017" name="Biosci. Biotechnol. Biochem.">
        <title>Identification and characterization of a sulfoglycosidase from Bifidobacterium bifidum implicated in mucin glycan utilization.</title>
        <authorList>
            <person name="Katoh T."/>
            <person name="Maeshibu T."/>
            <person name="Kikkawa K."/>
            <person name="Gotoh A."/>
            <person name="Tomabechi Y."/>
            <person name="Nakamura M."/>
            <person name="Liao W.-H."/>
            <person name="Yamaguchi M."/>
            <person name="Ashida H."/>
            <person name="Yamamoto K."/>
            <person name="Katayama T."/>
        </authorList>
    </citation>
    <scope>NUCLEOTIDE SEQUENCE [LARGE SCALE GENOMIC DNA]</scope>
    <source>
        <strain evidence="5 6">JCM 7004</strain>
    </source>
</reference>
<dbReference type="Proteomes" id="UP000262177">
    <property type="component" value="Chromosome"/>
</dbReference>
<evidence type="ECO:0000256" key="3">
    <source>
        <dbReference type="SAM" id="MobiDB-lite"/>
    </source>
</evidence>
<dbReference type="Gene3D" id="3.40.50.360">
    <property type="match status" value="1"/>
</dbReference>
<gene>
    <name evidence="5" type="ORF">BBJK_00038</name>
</gene>
<dbReference type="GO" id="GO:0005829">
    <property type="term" value="C:cytosol"/>
    <property type="evidence" value="ECO:0007669"/>
    <property type="project" value="TreeGrafter"/>
</dbReference>
<evidence type="ECO:0000313" key="5">
    <source>
        <dbReference type="EMBL" id="BBA47079.1"/>
    </source>
</evidence>
<dbReference type="InterPro" id="IPR003680">
    <property type="entry name" value="Flavodoxin_fold"/>
</dbReference>
<dbReference type="PANTHER" id="PTHR10204:SF34">
    <property type="entry name" value="NAD(P)H DEHYDROGENASE [QUINONE] 1 ISOFORM 1"/>
    <property type="match status" value="1"/>
</dbReference>
<dbReference type="AlphaFoldDB" id="A0A286TA33"/>
<accession>A0A286TA33</accession>
<evidence type="ECO:0000259" key="4">
    <source>
        <dbReference type="Pfam" id="PF02525"/>
    </source>
</evidence>
<proteinExistence type="inferred from homology"/>
<comment type="similarity">
    <text evidence="1">Belongs to the NAD(P)H dehydrogenase (quinone) family.</text>
</comment>
<keyword evidence="2" id="KW-0560">Oxidoreductase</keyword>
<evidence type="ECO:0000256" key="1">
    <source>
        <dbReference type="ARBA" id="ARBA00006252"/>
    </source>
</evidence>
<dbReference type="GO" id="GO:0003955">
    <property type="term" value="F:NAD(P)H dehydrogenase (quinone) activity"/>
    <property type="evidence" value="ECO:0007669"/>
    <property type="project" value="TreeGrafter"/>
</dbReference>
<feature type="compositionally biased region" description="Basic residues" evidence="3">
    <location>
        <begin position="292"/>
        <end position="307"/>
    </location>
</feature>
<evidence type="ECO:0000313" key="6">
    <source>
        <dbReference type="Proteomes" id="UP000262177"/>
    </source>
</evidence>